<sequence length="217" mass="25671">MDFKAMFRFLEELRDNNHKEWLDRHRKRYLEIKAEYQEWVDHLDVRLEQLDSDYYPTPGKRAITRINNNLMFHPNKPTYKDYIGAAVDRRPGTGDFYVHLGAGECFIAGGFFRPEAKVLRSIREGIDYNGEALQALIEAPSFVKYFGQLDTTDNLKTAPKGYPKDHPHIQLLRRKSFEAYHTMERQMVFEPDYLDYVTEVYSAMLPFRKYLNKTVTV</sequence>
<comment type="caution">
    <text evidence="1">The sequence shown here is derived from an EMBL/GenBank/DDBJ whole genome shotgun (WGS) entry which is preliminary data.</text>
</comment>
<protein>
    <submittedName>
        <fullName evidence="1">TIGR02453 family protein</fullName>
    </submittedName>
</protein>
<keyword evidence="2" id="KW-1185">Reference proteome</keyword>
<dbReference type="NCBIfam" id="TIGR02453">
    <property type="entry name" value="TIGR02453 family protein"/>
    <property type="match status" value="1"/>
</dbReference>
<organism evidence="1 2">
    <name type="scientific">Sediminicola luteus</name>
    <dbReference type="NCBI Taxonomy" id="319238"/>
    <lineage>
        <taxon>Bacteria</taxon>
        <taxon>Pseudomonadati</taxon>
        <taxon>Bacteroidota</taxon>
        <taxon>Flavobacteriia</taxon>
        <taxon>Flavobacteriales</taxon>
        <taxon>Flavobacteriaceae</taxon>
        <taxon>Sediminicola</taxon>
    </lineage>
</organism>
<evidence type="ECO:0000313" key="2">
    <source>
        <dbReference type="Proteomes" id="UP000219559"/>
    </source>
</evidence>
<dbReference type="PIRSF" id="PIRSF028451">
    <property type="entry name" value="UCP028451"/>
    <property type="match status" value="1"/>
</dbReference>
<name>A0A2A4G8W4_9FLAO</name>
<proteinExistence type="predicted"/>
<evidence type="ECO:0000313" key="1">
    <source>
        <dbReference type="EMBL" id="PCE65057.1"/>
    </source>
</evidence>
<dbReference type="PANTHER" id="PTHR36452">
    <property type="entry name" value="CHROMOSOME 12, WHOLE GENOME SHOTGUN SEQUENCE"/>
    <property type="match status" value="1"/>
</dbReference>
<dbReference type="EMBL" id="NBWU01000002">
    <property type="protein sequence ID" value="PCE65057.1"/>
    <property type="molecule type" value="Genomic_DNA"/>
</dbReference>
<dbReference type="AlphaFoldDB" id="A0A2A4G8W4"/>
<dbReference type="OrthoDB" id="9794241at2"/>
<dbReference type="Pfam" id="PF09365">
    <property type="entry name" value="DUF2461"/>
    <property type="match status" value="1"/>
</dbReference>
<accession>A0A2A4G8W4</accession>
<gene>
    <name evidence="1" type="ORF">B7P33_05820</name>
</gene>
<reference evidence="1 2" key="1">
    <citation type="submission" date="2017-04" db="EMBL/GenBank/DDBJ databases">
        <title>A new member of the family Flavobacteriaceae isolated from ascidians.</title>
        <authorList>
            <person name="Chen L."/>
        </authorList>
    </citation>
    <scope>NUCLEOTIDE SEQUENCE [LARGE SCALE GENOMIC DNA]</scope>
    <source>
        <strain evidence="1 2">HQA918</strain>
    </source>
</reference>
<dbReference type="InterPro" id="IPR015996">
    <property type="entry name" value="UCP028451"/>
</dbReference>
<dbReference type="InterPro" id="IPR012808">
    <property type="entry name" value="CHP02453"/>
</dbReference>
<dbReference type="Proteomes" id="UP000219559">
    <property type="component" value="Unassembled WGS sequence"/>
</dbReference>
<dbReference type="RefSeq" id="WP_097440727.1">
    <property type="nucleotide sequence ID" value="NZ_KZ300476.1"/>
</dbReference>
<dbReference type="PANTHER" id="PTHR36452:SF1">
    <property type="entry name" value="DUF2461 DOMAIN-CONTAINING PROTEIN"/>
    <property type="match status" value="1"/>
</dbReference>